<proteinExistence type="predicted"/>
<sequence length="150" mass="18592">MKFKYKIKLFARNNNNLKTLKGTFINENKYIQVYVPINVMYKKIFENNFLIVKFMNKKYFVFIKFIKISYINNKIEYFIIENIKKEIQISYNCSGIRIQKKITFYNNRNIFPRSVNLFIVHKKKIIKENDFFFKNFRISNKKLFFFKFDF</sequence>
<reference evidence="1 2" key="1">
    <citation type="journal article" date="2020" name="Genome Biol. Evol.">
        <title>Comparative Genomics Underlines Multiple Roles of Profftella, an Obligate Symbiont of Psyllids: Providing Toxins, Vitamins, and Carotenoids.</title>
        <authorList>
            <person name="Nakabachi A."/>
            <person name="Piel J."/>
            <person name="Malenovsky I."/>
            <person name="Hirose Y."/>
        </authorList>
    </citation>
    <scope>NUCLEOTIDE SEQUENCE [LARGE SCALE GENOMIC DNA]</scope>
    <source>
        <strain evidence="1 2">Dco</strain>
    </source>
</reference>
<name>A0A7R7AAU6_CARRU</name>
<dbReference type="KEGG" id="crr:CRDco_0450"/>
<dbReference type="EMBL" id="AP023214">
    <property type="protein sequence ID" value="BCG49265.1"/>
    <property type="molecule type" value="Genomic_DNA"/>
</dbReference>
<dbReference type="AlphaFoldDB" id="A0A7R7AAU6"/>
<accession>A0A7R7AAU6</accession>
<keyword evidence="2" id="KW-1185">Reference proteome</keyword>
<gene>
    <name evidence="1" type="ORF">CRDco_0450</name>
</gene>
<dbReference type="RefSeq" id="WP_201329554.1">
    <property type="nucleotide sequence ID" value="NZ_AP023214.1"/>
</dbReference>
<evidence type="ECO:0000313" key="2">
    <source>
        <dbReference type="Proteomes" id="UP000595596"/>
    </source>
</evidence>
<evidence type="ECO:0000313" key="1">
    <source>
        <dbReference type="EMBL" id="BCG49265.1"/>
    </source>
</evidence>
<protein>
    <submittedName>
        <fullName evidence="1">Uncharacterized protein</fullName>
    </submittedName>
</protein>
<organism evidence="1 2">
    <name type="scientific">Candidatus Carsonella ruddii</name>
    <name type="common">Diaphorina cf. continua</name>
    <dbReference type="NCBI Taxonomy" id="2661587"/>
    <lineage>
        <taxon>Bacteria</taxon>
        <taxon>Pseudomonadati</taxon>
        <taxon>Pseudomonadota</taxon>
        <taxon>Gammaproteobacteria</taxon>
        <taxon>Oceanospirillales</taxon>
        <taxon>Halomonadaceae</taxon>
        <taxon>Zymobacter group</taxon>
        <taxon>Candidatus Carsonella</taxon>
    </lineage>
</organism>
<dbReference type="Proteomes" id="UP000595596">
    <property type="component" value="Chromosome"/>
</dbReference>